<dbReference type="Proteomes" id="UP001061282">
    <property type="component" value="Unassembled WGS sequence"/>
</dbReference>
<evidence type="ECO:0008006" key="3">
    <source>
        <dbReference type="Google" id="ProtNLM"/>
    </source>
</evidence>
<sequence>MPRPYEIRAAFVAAIQKNPKGYQCLHTADFIRELRARNWHFTLSDANSWIERCQPDFTDKTPDFSENRYWMLRNMGRVH</sequence>
<dbReference type="EMBL" id="JAMGZJ010000072">
    <property type="protein sequence ID" value="MCU6668691.1"/>
    <property type="molecule type" value="Genomic_DNA"/>
</dbReference>
<protein>
    <recommendedName>
        <fullName evidence="3">DNA polymerase V</fullName>
    </recommendedName>
</protein>
<evidence type="ECO:0000313" key="2">
    <source>
        <dbReference type="Proteomes" id="UP001061282"/>
    </source>
</evidence>
<name>A0A9J6QEP3_9ENTR</name>
<keyword evidence="2" id="KW-1185">Reference proteome</keyword>
<accession>A0A9J6QEP3</accession>
<organism evidence="1 2">
    <name type="scientific">Silvania confinis</name>
    <dbReference type="NCBI Taxonomy" id="2926470"/>
    <lineage>
        <taxon>Bacteria</taxon>
        <taxon>Pseudomonadati</taxon>
        <taxon>Pseudomonadota</taxon>
        <taxon>Gammaproteobacteria</taxon>
        <taxon>Enterobacterales</taxon>
        <taxon>Enterobacteriaceae</taxon>
        <taxon>Silvania</taxon>
    </lineage>
</organism>
<proteinExistence type="predicted"/>
<dbReference type="RefSeq" id="WP_271267265.1">
    <property type="nucleotide sequence ID" value="NZ_JAMGZJ010000072.1"/>
</dbReference>
<dbReference type="AlphaFoldDB" id="A0A9J6QEP3"/>
<comment type="caution">
    <text evidence="1">The sequence shown here is derived from an EMBL/GenBank/DDBJ whole genome shotgun (WGS) entry which is preliminary data.</text>
</comment>
<reference evidence="1" key="1">
    <citation type="submission" date="2022-05" db="EMBL/GenBank/DDBJ databases">
        <title>Description of a novel species of Leclercia; Leclercia tamurae and the Proposal for a Novel Genus Silvania gen. nov. Containing Two Novel Species Silvania hatchlandensis sp. nov. and Silvania confinis sp. nov. Isolated from the Rhizosphere of Oak.</title>
        <authorList>
            <person name="Maddock D.W."/>
            <person name="Brady C.L."/>
            <person name="Denman S."/>
            <person name="Arnold D."/>
        </authorList>
    </citation>
    <scope>NUCLEOTIDE SEQUENCE</scope>
    <source>
        <strain evidence="1">H4N4</strain>
    </source>
</reference>
<evidence type="ECO:0000313" key="1">
    <source>
        <dbReference type="EMBL" id="MCU6668691.1"/>
    </source>
</evidence>
<gene>
    <name evidence="1" type="ORF">M8013_08010</name>
</gene>